<dbReference type="PANTHER" id="PTHR31636">
    <property type="entry name" value="OSJNBA0084A10.13 PROTEIN-RELATED"/>
    <property type="match status" value="1"/>
</dbReference>
<comment type="caution">
    <text evidence="3">Lacks conserved residue(s) required for the propagation of feature annotation.</text>
</comment>
<dbReference type="AlphaFoldDB" id="A0A438DXD8"/>
<dbReference type="InterPro" id="IPR005202">
    <property type="entry name" value="TF_GRAS"/>
</dbReference>
<name>A0A438DXD8_VITVI</name>
<accession>A0A438DXD8</accession>
<feature type="region of interest" description="SAW" evidence="3">
    <location>
        <begin position="407"/>
        <end position="449"/>
    </location>
</feature>
<reference evidence="4 5" key="1">
    <citation type="journal article" date="2018" name="PLoS Genet.">
        <title>Population sequencing reveals clonal diversity and ancestral inbreeding in the grapevine cultivar Chardonnay.</title>
        <authorList>
            <person name="Roach M.J."/>
            <person name="Johnson D.L."/>
            <person name="Bohlmann J."/>
            <person name="van Vuuren H.J."/>
            <person name="Jones S.J."/>
            <person name="Pretorius I.S."/>
            <person name="Schmidt S.A."/>
            <person name="Borneman A.R."/>
        </authorList>
    </citation>
    <scope>NUCLEOTIDE SEQUENCE [LARGE SCALE GENOMIC DNA]</scope>
    <source>
        <strain evidence="5">cv. Chardonnay</strain>
        <tissue evidence="4">Leaf</tissue>
    </source>
</reference>
<sequence>MICFRCVDHGFYHYGSAILGSSGGRKKGNQTQFYGAGDGGESANSDNLCSGFGFGFDQENADDEGFLLSKYQQQEDEQQKQSFLDYEFLDDLHFDVVSQPIQLCQDYMINPSRTPTGIPNLVEPKKKKGCPFSSTSLELLKNYRSGIRLLNEEKLNEPKHDTASSEAAWRRLSTEEVMRVAGERFMQSFQSSDGISMLSHPFGLSFSGLSEEESRDVRLAEVLLASVEKVVNQQFEAASRMLNQCDYFSSSTRNPVQRVVYHFSEALREKIHRETGRIRFKSPRSEESFDPEESRMGLNPTLLANHQEVPFSQVARFTGIQVILENAAEAKRVHLIDLEIRSGVQWTILMQLLPVSVAEAMIAQPERLECLMRVIRSIDPCVVVVRFENRSITEYMYFGHGIRNIVAADGDERKVRSVKIDVWRAFFCSVWNGGDGAEQVILAPSKSGG</sequence>
<dbReference type="PROSITE" id="PS50985">
    <property type="entry name" value="GRAS"/>
    <property type="match status" value="1"/>
</dbReference>
<gene>
    <name evidence="4" type="primary">D8_0</name>
    <name evidence="4" type="ORF">CK203_081034</name>
</gene>
<dbReference type="Proteomes" id="UP000288805">
    <property type="component" value="Unassembled WGS sequence"/>
</dbReference>
<evidence type="ECO:0000256" key="1">
    <source>
        <dbReference type="ARBA" id="ARBA00023015"/>
    </source>
</evidence>
<dbReference type="Pfam" id="PF03514">
    <property type="entry name" value="GRAS"/>
    <property type="match status" value="1"/>
</dbReference>
<keyword evidence="2" id="KW-0804">Transcription</keyword>
<proteinExistence type="inferred from homology"/>
<keyword evidence="1" id="KW-0805">Transcription regulation</keyword>
<evidence type="ECO:0000256" key="2">
    <source>
        <dbReference type="ARBA" id="ARBA00023163"/>
    </source>
</evidence>
<comment type="similarity">
    <text evidence="3">Belongs to the GRAS family.</text>
</comment>
<evidence type="ECO:0000313" key="5">
    <source>
        <dbReference type="Proteomes" id="UP000288805"/>
    </source>
</evidence>
<protein>
    <submittedName>
        <fullName evidence="4">DELLA protein DWARF8</fullName>
    </submittedName>
</protein>
<dbReference type="EMBL" id="QGNW01001468">
    <property type="protein sequence ID" value="RVW39968.1"/>
    <property type="molecule type" value="Genomic_DNA"/>
</dbReference>
<comment type="caution">
    <text evidence="4">The sequence shown here is derived from an EMBL/GenBank/DDBJ whole genome shotgun (WGS) entry which is preliminary data.</text>
</comment>
<organism evidence="4 5">
    <name type="scientific">Vitis vinifera</name>
    <name type="common">Grape</name>
    <dbReference type="NCBI Taxonomy" id="29760"/>
    <lineage>
        <taxon>Eukaryota</taxon>
        <taxon>Viridiplantae</taxon>
        <taxon>Streptophyta</taxon>
        <taxon>Embryophyta</taxon>
        <taxon>Tracheophyta</taxon>
        <taxon>Spermatophyta</taxon>
        <taxon>Magnoliopsida</taxon>
        <taxon>eudicotyledons</taxon>
        <taxon>Gunneridae</taxon>
        <taxon>Pentapetalae</taxon>
        <taxon>rosids</taxon>
        <taxon>Vitales</taxon>
        <taxon>Vitaceae</taxon>
        <taxon>Viteae</taxon>
        <taxon>Vitis</taxon>
    </lineage>
</organism>
<evidence type="ECO:0000313" key="4">
    <source>
        <dbReference type="EMBL" id="RVW39968.1"/>
    </source>
</evidence>
<evidence type="ECO:0000256" key="3">
    <source>
        <dbReference type="PROSITE-ProRule" id="PRU01191"/>
    </source>
</evidence>